<dbReference type="STRING" id="1215338.A0A059IZB8"/>
<keyword evidence="2" id="KW-0472">Membrane</keyword>
<reference evidence="4 5" key="1">
    <citation type="submission" date="2014-02" db="EMBL/GenBank/DDBJ databases">
        <title>The Genome Sequence of Trichophyton interdigitale MR816.</title>
        <authorList>
            <consortium name="The Broad Institute Genomics Platform"/>
            <person name="Cuomo C.A."/>
            <person name="White T.C."/>
            <person name="Graser Y."/>
            <person name="Martinez-Rossi N."/>
            <person name="Heitman J."/>
            <person name="Young S.K."/>
            <person name="Zeng Q."/>
            <person name="Gargeya S."/>
            <person name="Abouelleil A."/>
            <person name="Alvarado L."/>
            <person name="Chapman S.B."/>
            <person name="Gainer-Dewar J."/>
            <person name="Goldberg J."/>
            <person name="Griggs A."/>
            <person name="Gujja S."/>
            <person name="Hansen M."/>
            <person name="Howarth C."/>
            <person name="Imamovic A."/>
            <person name="Larimer J."/>
            <person name="Martinez D."/>
            <person name="Murphy C."/>
            <person name="Pearson M.D."/>
            <person name="Persinoti G."/>
            <person name="Poon T."/>
            <person name="Priest M."/>
            <person name="Roberts A.D."/>
            <person name="Saif S."/>
            <person name="Shea T.D."/>
            <person name="Sykes S.N."/>
            <person name="Wortman J."/>
            <person name="Nusbaum C."/>
            <person name="Birren B."/>
        </authorList>
    </citation>
    <scope>NUCLEOTIDE SEQUENCE [LARGE SCALE GENOMIC DNA]</scope>
    <source>
        <strain evidence="4 5">MR816</strain>
    </source>
</reference>
<feature type="region of interest" description="Disordered" evidence="1">
    <location>
        <begin position="248"/>
        <end position="277"/>
    </location>
</feature>
<sequence length="277" mass="30303">MHLSTLILLPALAAAQEQVPFAERLQGWFNQAKGLLPTPKAPQVVAPVTTPAPPKAAVVKPKTVAQFNPDNWREILAPQSKPQEWLIFVTGGNKTCFGQCGQANRAWKEAQNRFAIDSQSPNLGRLNCEAQGLLCAIWSVSPPMLWHIQVPSTPSIGEEKPLTSIHPFRLNATTVTADEIYKVHSEKLWEKEPELQTMFHPFNGLAAEYRINEAVGYIIYCLGMIPSWAMMVGISFISRTMIHVSNNANPAKNRSRRMGRPGQGPGAPGGAAPAPAQ</sequence>
<dbReference type="AlphaFoldDB" id="A0A059IZB8"/>
<dbReference type="HOGENOM" id="CLU_070640_0_0_1"/>
<evidence type="ECO:0000256" key="3">
    <source>
        <dbReference type="SAM" id="SignalP"/>
    </source>
</evidence>
<evidence type="ECO:0000256" key="2">
    <source>
        <dbReference type="SAM" id="Phobius"/>
    </source>
</evidence>
<proteinExistence type="predicted"/>
<evidence type="ECO:0000313" key="5">
    <source>
        <dbReference type="Proteomes" id="UP000024533"/>
    </source>
</evidence>
<evidence type="ECO:0000256" key="1">
    <source>
        <dbReference type="SAM" id="MobiDB-lite"/>
    </source>
</evidence>
<comment type="caution">
    <text evidence="4">The sequence shown here is derived from an EMBL/GenBank/DDBJ whole genome shotgun (WGS) entry which is preliminary data.</text>
</comment>
<dbReference type="OMA" id="TPEEWWV"/>
<dbReference type="OrthoDB" id="1733656at2759"/>
<accession>A0A059IZB8</accession>
<feature type="signal peptide" evidence="3">
    <location>
        <begin position="1"/>
        <end position="15"/>
    </location>
</feature>
<dbReference type="EMBL" id="AOKY01000648">
    <property type="protein sequence ID" value="KDB20971.1"/>
    <property type="molecule type" value="Genomic_DNA"/>
</dbReference>
<keyword evidence="2" id="KW-1133">Transmembrane helix</keyword>
<keyword evidence="5" id="KW-1185">Reference proteome</keyword>
<gene>
    <name evidence="4" type="ORF">H109_07097</name>
</gene>
<evidence type="ECO:0008006" key="6">
    <source>
        <dbReference type="Google" id="ProtNLM"/>
    </source>
</evidence>
<organism evidence="4 5">
    <name type="scientific">Trichophyton interdigitale (strain MR816)</name>
    <dbReference type="NCBI Taxonomy" id="1215338"/>
    <lineage>
        <taxon>Eukaryota</taxon>
        <taxon>Fungi</taxon>
        <taxon>Dikarya</taxon>
        <taxon>Ascomycota</taxon>
        <taxon>Pezizomycotina</taxon>
        <taxon>Eurotiomycetes</taxon>
        <taxon>Eurotiomycetidae</taxon>
        <taxon>Onygenales</taxon>
        <taxon>Arthrodermataceae</taxon>
        <taxon>Trichophyton</taxon>
    </lineage>
</organism>
<feature type="chain" id="PRO_5013153114" description="Thioredoxin domain-containing protein" evidence="3">
    <location>
        <begin position="16"/>
        <end position="277"/>
    </location>
</feature>
<name>A0A059IZB8_TRIIM</name>
<protein>
    <recommendedName>
        <fullName evidence="6">Thioredoxin domain-containing protein</fullName>
    </recommendedName>
</protein>
<feature type="transmembrane region" description="Helical" evidence="2">
    <location>
        <begin position="217"/>
        <end position="237"/>
    </location>
</feature>
<evidence type="ECO:0000313" key="4">
    <source>
        <dbReference type="EMBL" id="KDB20971.1"/>
    </source>
</evidence>
<dbReference type="Proteomes" id="UP000024533">
    <property type="component" value="Unassembled WGS sequence"/>
</dbReference>
<keyword evidence="2" id="KW-0812">Transmembrane</keyword>
<keyword evidence="3" id="KW-0732">Signal</keyword>